<proteinExistence type="predicted"/>
<protein>
    <submittedName>
        <fullName evidence="1">Uncharacterized protein</fullName>
    </submittedName>
</protein>
<evidence type="ECO:0000313" key="1">
    <source>
        <dbReference type="EMBL" id="SMD14137.1"/>
    </source>
</evidence>
<gene>
    <name evidence="1" type="ORF">SAMN05661093_04977</name>
</gene>
<dbReference type="InterPro" id="IPR048142">
    <property type="entry name" value="QRL_CxxC_CxxC"/>
</dbReference>
<dbReference type="EMBL" id="FWXV01000004">
    <property type="protein sequence ID" value="SMD14137.1"/>
    <property type="molecule type" value="Genomic_DNA"/>
</dbReference>
<reference evidence="1 2" key="1">
    <citation type="submission" date="2017-04" db="EMBL/GenBank/DDBJ databases">
        <authorList>
            <person name="Afonso C.L."/>
            <person name="Miller P.J."/>
            <person name="Scott M.A."/>
            <person name="Spackman E."/>
            <person name="Goraichik I."/>
            <person name="Dimitrov K.M."/>
            <person name="Suarez D.L."/>
            <person name="Swayne D.E."/>
        </authorList>
    </citation>
    <scope>NUCLEOTIDE SEQUENCE [LARGE SCALE GENOMIC DNA]</scope>
    <source>
        <strain evidence="1 2">DSM 43828</strain>
    </source>
</reference>
<keyword evidence="2" id="KW-1185">Reference proteome</keyword>
<dbReference type="Proteomes" id="UP000192674">
    <property type="component" value="Unassembled WGS sequence"/>
</dbReference>
<name>A0A1W2EWQ3_KIBAR</name>
<dbReference type="RefSeq" id="WP_200825678.1">
    <property type="nucleotide sequence ID" value="NZ_FWXV01000004.1"/>
</dbReference>
<accession>A0A1W2EWQ3</accession>
<dbReference type="NCBIfam" id="NF041638">
    <property type="entry name" value="QRL_CxxC_CxxC"/>
    <property type="match status" value="1"/>
</dbReference>
<organism evidence="1 2">
    <name type="scientific">Kibdelosporangium aridum</name>
    <dbReference type="NCBI Taxonomy" id="2030"/>
    <lineage>
        <taxon>Bacteria</taxon>
        <taxon>Bacillati</taxon>
        <taxon>Actinomycetota</taxon>
        <taxon>Actinomycetes</taxon>
        <taxon>Pseudonocardiales</taxon>
        <taxon>Pseudonocardiaceae</taxon>
        <taxon>Kibdelosporangium</taxon>
    </lineage>
</organism>
<evidence type="ECO:0000313" key="2">
    <source>
        <dbReference type="Proteomes" id="UP000192674"/>
    </source>
</evidence>
<sequence length="144" mass="16137">MGRRQYPWVWADVPWSEAQLLTRGKHDGLPLLSKGLADRAILATRRQLRRQGLRPGGQDPVAILYFYSRKAGGKVFANLYLIAKAKPVRPMTPAKWHALNKANLARRTCPECHRDVLYVIYPSVGMCFACLETSETTKAAQTAA</sequence>
<dbReference type="AlphaFoldDB" id="A0A1W2EWQ3"/>